<gene>
    <name evidence="2" type="ORF">FSCOSCO3_A012695</name>
</gene>
<dbReference type="Proteomes" id="UP001314229">
    <property type="component" value="Unassembled WGS sequence"/>
</dbReference>
<comment type="caution">
    <text evidence="2">The sequence shown here is derived from an EMBL/GenBank/DDBJ whole genome shotgun (WGS) entry which is preliminary data.</text>
</comment>
<reference evidence="2 3" key="1">
    <citation type="submission" date="2024-01" db="EMBL/GenBank/DDBJ databases">
        <authorList>
            <person name="Alioto T."/>
            <person name="Alioto T."/>
            <person name="Gomez Garrido J."/>
        </authorList>
    </citation>
    <scope>NUCLEOTIDE SEQUENCE [LARGE SCALE GENOMIC DNA]</scope>
</reference>
<organism evidence="2 3">
    <name type="scientific">Scomber scombrus</name>
    <name type="common">Atlantic mackerel</name>
    <name type="synonym">Scomber vernalis</name>
    <dbReference type="NCBI Taxonomy" id="13677"/>
    <lineage>
        <taxon>Eukaryota</taxon>
        <taxon>Metazoa</taxon>
        <taxon>Chordata</taxon>
        <taxon>Craniata</taxon>
        <taxon>Vertebrata</taxon>
        <taxon>Euteleostomi</taxon>
        <taxon>Actinopterygii</taxon>
        <taxon>Neopterygii</taxon>
        <taxon>Teleostei</taxon>
        <taxon>Neoteleostei</taxon>
        <taxon>Acanthomorphata</taxon>
        <taxon>Pelagiaria</taxon>
        <taxon>Scombriformes</taxon>
        <taxon>Scombridae</taxon>
        <taxon>Scomber</taxon>
    </lineage>
</organism>
<dbReference type="AlphaFoldDB" id="A0AAV1MS88"/>
<accession>A0AAV1MS88</accession>
<name>A0AAV1MS88_SCOSC</name>
<protein>
    <submittedName>
        <fullName evidence="2">Uncharacterized protein LOC121913851</fullName>
    </submittedName>
</protein>
<dbReference type="EMBL" id="CAWUFR010000001">
    <property type="protein sequence ID" value="CAK6949723.1"/>
    <property type="molecule type" value="Genomic_DNA"/>
</dbReference>
<feature type="region of interest" description="Disordered" evidence="1">
    <location>
        <begin position="224"/>
        <end position="247"/>
    </location>
</feature>
<evidence type="ECO:0000256" key="1">
    <source>
        <dbReference type="SAM" id="MobiDB-lite"/>
    </source>
</evidence>
<proteinExistence type="predicted"/>
<feature type="compositionally biased region" description="Basic and acidic residues" evidence="1">
    <location>
        <begin position="82"/>
        <end position="101"/>
    </location>
</feature>
<keyword evidence="3" id="KW-1185">Reference proteome</keyword>
<feature type="region of interest" description="Disordered" evidence="1">
    <location>
        <begin position="1"/>
        <end position="112"/>
    </location>
</feature>
<evidence type="ECO:0000313" key="3">
    <source>
        <dbReference type="Proteomes" id="UP001314229"/>
    </source>
</evidence>
<sequence>MTNPPCPATLDHTQPLSDEDDPPARPSEQLRDTCASEDEQDTRSSSDSSSSDDDDCVALPGLRSCATNSSGDDAVTDISDSEVEKNQSSHSPDRLSLDSRQDSPSSSSEEDFPALCTIKTGMVPRPTVAPTSGKMQGQWEIPFLFSSHIISTATLENGVNAPAQVPVQGKAEGNQARVKTSATPAAPTQQEAYDLLADFPALQPPKKPLTLGILRNGIPKTKEWKRGLTHSPNHRQESGASHQRRMENVPHEVSSICAGDQKSVLDLQTFGPTSQTNSTTISCEILKANNLPPPRVAGTDGVGVNARSWASAAKAGMKQAAAPQEKARPCTFQQIVTINRAKVTHNIPYRATPSHQAAGPLVNAWSRGPRPRNTNRFVRPGFPPAHQHFGAQVHRANCPPGIRCPRFPFQQETVCTL</sequence>
<evidence type="ECO:0000313" key="2">
    <source>
        <dbReference type="EMBL" id="CAK6949723.1"/>
    </source>
</evidence>